<keyword evidence="2" id="KW-0472">Membrane</keyword>
<keyword evidence="2" id="KW-0812">Transmembrane</keyword>
<organism evidence="3 4">
    <name type="scientific">Lentzea fradiae</name>
    <dbReference type="NCBI Taxonomy" id="200378"/>
    <lineage>
        <taxon>Bacteria</taxon>
        <taxon>Bacillati</taxon>
        <taxon>Actinomycetota</taxon>
        <taxon>Actinomycetes</taxon>
        <taxon>Pseudonocardiales</taxon>
        <taxon>Pseudonocardiaceae</taxon>
        <taxon>Lentzea</taxon>
    </lineage>
</organism>
<dbReference type="STRING" id="200378.SAMN05216553_101120"/>
<gene>
    <name evidence="3" type="ORF">SAMN05216553_101120</name>
</gene>
<feature type="region of interest" description="Disordered" evidence="1">
    <location>
        <begin position="67"/>
        <end position="93"/>
    </location>
</feature>
<reference evidence="4" key="1">
    <citation type="submission" date="2016-10" db="EMBL/GenBank/DDBJ databases">
        <authorList>
            <person name="Varghese N."/>
            <person name="Submissions S."/>
        </authorList>
    </citation>
    <scope>NUCLEOTIDE SEQUENCE [LARGE SCALE GENOMIC DNA]</scope>
    <source>
        <strain evidence="4">CGMCC 4.3506</strain>
    </source>
</reference>
<name>A0A1G7K813_9PSEU</name>
<evidence type="ECO:0000313" key="3">
    <source>
        <dbReference type="EMBL" id="SDF33009.1"/>
    </source>
</evidence>
<keyword evidence="4" id="KW-1185">Reference proteome</keyword>
<dbReference type="EMBL" id="FNCC01000001">
    <property type="protein sequence ID" value="SDF33009.1"/>
    <property type="molecule type" value="Genomic_DNA"/>
</dbReference>
<feature type="compositionally biased region" description="Polar residues" evidence="1">
    <location>
        <begin position="67"/>
        <end position="76"/>
    </location>
</feature>
<feature type="transmembrane region" description="Helical" evidence="2">
    <location>
        <begin position="6"/>
        <end position="28"/>
    </location>
</feature>
<proteinExistence type="predicted"/>
<evidence type="ECO:0000256" key="1">
    <source>
        <dbReference type="SAM" id="MobiDB-lite"/>
    </source>
</evidence>
<feature type="compositionally biased region" description="Basic and acidic residues" evidence="1">
    <location>
        <begin position="80"/>
        <end position="93"/>
    </location>
</feature>
<protein>
    <submittedName>
        <fullName evidence="3">Uncharacterized protein</fullName>
    </submittedName>
</protein>
<evidence type="ECO:0000313" key="4">
    <source>
        <dbReference type="Proteomes" id="UP000199623"/>
    </source>
</evidence>
<keyword evidence="2" id="KW-1133">Transmembrane helix</keyword>
<sequence length="93" mass="10122">MGTVPSTPTLALIALGLVVVIVIAVRVIRSLRRFSRARTLVGDRLGDRVGLLKARRAALKVAFAGRRSQNGVQTRANPAYDRRRGADRRTSNA</sequence>
<dbReference type="AlphaFoldDB" id="A0A1G7K813"/>
<dbReference type="NCBIfam" id="NF037944">
    <property type="entry name" value="holin_2"/>
    <property type="match status" value="1"/>
</dbReference>
<dbReference type="Proteomes" id="UP000199623">
    <property type="component" value="Unassembled WGS sequence"/>
</dbReference>
<evidence type="ECO:0000256" key="2">
    <source>
        <dbReference type="SAM" id="Phobius"/>
    </source>
</evidence>
<accession>A0A1G7K813</accession>